<dbReference type="GO" id="GO:0005737">
    <property type="term" value="C:cytoplasm"/>
    <property type="evidence" value="ECO:0007669"/>
    <property type="project" value="UniProtKB-SubCell"/>
</dbReference>
<dbReference type="GO" id="GO:0019674">
    <property type="term" value="P:NAD+ metabolic process"/>
    <property type="evidence" value="ECO:0007669"/>
    <property type="project" value="InterPro"/>
</dbReference>
<feature type="binding site" evidence="6">
    <location>
        <begin position="178"/>
        <end position="183"/>
    </location>
    <ligand>
        <name>NAD(+)</name>
        <dbReference type="ChEBI" id="CHEBI:57540"/>
    </ligand>
</feature>
<sequence length="279" mass="31068">MMSSYFKNILLVLKYGDEKALELSQQIKSFLNIRGIKVEIFFNRLEGKTIEVNSKNIDLVIVVGGDGTLLSVARKMILPEVPFLGFNFGRVGFMAELEADSWQESLENILQGNFRLSNRLELNYDIPSLEEKGVAVNDIVLHRTGLARLLEFEITINKEEKFTVRADGVIAATPTGSSAYNFSAGGPLLFPELKAFVLTFICPFLCPLPSFVLPKSTKLQIVLTSFQSEAMLTIDGQKGILLPPQVKLNISVCKKSFILIQKKESGFVTRLKNKGILQC</sequence>
<evidence type="ECO:0000256" key="5">
    <source>
        <dbReference type="ARBA" id="ARBA00047925"/>
    </source>
</evidence>
<dbReference type="PANTHER" id="PTHR20275:SF0">
    <property type="entry name" value="NAD KINASE"/>
    <property type="match status" value="1"/>
</dbReference>
<feature type="binding site" evidence="6">
    <location>
        <begin position="137"/>
        <end position="138"/>
    </location>
    <ligand>
        <name>NAD(+)</name>
        <dbReference type="ChEBI" id="CHEBI:57540"/>
    </ligand>
</feature>
<feature type="binding site" evidence="6">
    <location>
        <begin position="66"/>
        <end position="67"/>
    </location>
    <ligand>
        <name>NAD(+)</name>
        <dbReference type="ChEBI" id="CHEBI:57540"/>
    </ligand>
</feature>
<dbReference type="GO" id="GO:0051287">
    <property type="term" value="F:NAD binding"/>
    <property type="evidence" value="ECO:0007669"/>
    <property type="project" value="UniProtKB-ARBA"/>
</dbReference>
<feature type="active site" description="Proton acceptor" evidence="6">
    <location>
        <position position="66"/>
    </location>
</feature>
<comment type="subcellular location">
    <subcellularLocation>
        <location evidence="6">Cytoplasm</location>
    </subcellularLocation>
</comment>
<keyword evidence="6" id="KW-0963">Cytoplasm</keyword>
<dbReference type="Gene3D" id="3.40.50.10330">
    <property type="entry name" value="Probable inorganic polyphosphate/atp-NAD kinase, domain 1"/>
    <property type="match status" value="1"/>
</dbReference>
<comment type="cofactor">
    <cofactor evidence="6">
        <name>a divalent metal cation</name>
        <dbReference type="ChEBI" id="CHEBI:60240"/>
    </cofactor>
</comment>
<dbReference type="EC" id="2.7.1.23" evidence="6"/>
<reference evidence="7 8" key="1">
    <citation type="submission" date="2016-10" db="EMBL/GenBank/DDBJ databases">
        <authorList>
            <person name="de Groot N.N."/>
        </authorList>
    </citation>
    <scope>NUCLEOTIDE SEQUENCE [LARGE SCALE GENOMIC DNA]</scope>
    <source>
        <strain evidence="7 8">DSM 15269</strain>
    </source>
</reference>
<evidence type="ECO:0000256" key="4">
    <source>
        <dbReference type="ARBA" id="ARBA00023027"/>
    </source>
</evidence>
<gene>
    <name evidence="6" type="primary">nadK</name>
    <name evidence="7" type="ORF">SAMN04488516_101358</name>
</gene>
<comment type="similarity">
    <text evidence="6">Belongs to the NAD kinase family.</text>
</comment>
<dbReference type="InterPro" id="IPR017437">
    <property type="entry name" value="ATP-NAD_kinase_PpnK-typ_C"/>
</dbReference>
<dbReference type="InterPro" id="IPR017438">
    <property type="entry name" value="ATP-NAD_kinase_N"/>
</dbReference>
<dbReference type="GO" id="GO:0005524">
    <property type="term" value="F:ATP binding"/>
    <property type="evidence" value="ECO:0007669"/>
    <property type="project" value="UniProtKB-KW"/>
</dbReference>
<feature type="binding site" evidence="6">
    <location>
        <position position="165"/>
    </location>
    <ligand>
        <name>NAD(+)</name>
        <dbReference type="ChEBI" id="CHEBI:57540"/>
    </ligand>
</feature>
<dbReference type="InterPro" id="IPR002504">
    <property type="entry name" value="NADK"/>
</dbReference>
<accession>A0A1H0ADN1</accession>
<comment type="caution">
    <text evidence="6">Lacks conserved residue(s) required for the propagation of feature annotation.</text>
</comment>
<evidence type="ECO:0000256" key="2">
    <source>
        <dbReference type="ARBA" id="ARBA00022777"/>
    </source>
</evidence>
<protein>
    <recommendedName>
        <fullName evidence="6">NAD kinase</fullName>
        <ecNumber evidence="6">2.7.1.23</ecNumber>
    </recommendedName>
    <alternativeName>
        <fullName evidence="6">ATP-dependent NAD kinase</fullName>
    </alternativeName>
</protein>
<dbReference type="PANTHER" id="PTHR20275">
    <property type="entry name" value="NAD KINASE"/>
    <property type="match status" value="1"/>
</dbReference>
<organism evidence="7 8">
    <name type="scientific">Desulfonauticus submarinus</name>
    <dbReference type="NCBI Taxonomy" id="206665"/>
    <lineage>
        <taxon>Bacteria</taxon>
        <taxon>Pseudomonadati</taxon>
        <taxon>Thermodesulfobacteriota</taxon>
        <taxon>Desulfovibrionia</taxon>
        <taxon>Desulfovibrionales</taxon>
        <taxon>Desulfonauticaceae</taxon>
        <taxon>Desulfonauticus</taxon>
    </lineage>
</organism>
<keyword evidence="4 6" id="KW-0520">NAD</keyword>
<keyword evidence="1 6" id="KW-0808">Transferase</keyword>
<name>A0A1H0ADN1_9BACT</name>
<comment type="catalytic activity">
    <reaction evidence="5 6">
        <text>NAD(+) + ATP = ADP + NADP(+) + H(+)</text>
        <dbReference type="Rhea" id="RHEA:18629"/>
        <dbReference type="ChEBI" id="CHEBI:15378"/>
        <dbReference type="ChEBI" id="CHEBI:30616"/>
        <dbReference type="ChEBI" id="CHEBI:57540"/>
        <dbReference type="ChEBI" id="CHEBI:58349"/>
        <dbReference type="ChEBI" id="CHEBI:456216"/>
        <dbReference type="EC" id="2.7.1.23"/>
    </reaction>
</comment>
<feature type="binding site" evidence="6">
    <location>
        <position position="148"/>
    </location>
    <ligand>
        <name>NAD(+)</name>
        <dbReference type="ChEBI" id="CHEBI:57540"/>
    </ligand>
</feature>
<keyword evidence="6" id="KW-0547">Nucleotide-binding</keyword>
<dbReference type="AlphaFoldDB" id="A0A1H0ADN1"/>
<dbReference type="STRING" id="206665.SAMN04488516_101358"/>
<dbReference type="GO" id="GO:0003951">
    <property type="term" value="F:NAD+ kinase activity"/>
    <property type="evidence" value="ECO:0007669"/>
    <property type="project" value="UniProtKB-UniRule"/>
</dbReference>
<evidence type="ECO:0000313" key="7">
    <source>
        <dbReference type="EMBL" id="SDN31093.1"/>
    </source>
</evidence>
<evidence type="ECO:0000256" key="1">
    <source>
        <dbReference type="ARBA" id="ARBA00022679"/>
    </source>
</evidence>
<evidence type="ECO:0000256" key="3">
    <source>
        <dbReference type="ARBA" id="ARBA00022857"/>
    </source>
</evidence>
<dbReference type="Pfam" id="PF01513">
    <property type="entry name" value="NAD_kinase"/>
    <property type="match status" value="1"/>
</dbReference>
<dbReference type="InterPro" id="IPR016064">
    <property type="entry name" value="NAD/diacylglycerol_kinase_sf"/>
</dbReference>
<dbReference type="RefSeq" id="WP_092062462.1">
    <property type="nucleotide sequence ID" value="NZ_FNIN01000001.1"/>
</dbReference>
<feature type="binding site" evidence="6">
    <location>
        <position position="167"/>
    </location>
    <ligand>
        <name>NAD(+)</name>
        <dbReference type="ChEBI" id="CHEBI:57540"/>
    </ligand>
</feature>
<dbReference type="Pfam" id="PF20143">
    <property type="entry name" value="NAD_kinase_C"/>
    <property type="match status" value="1"/>
</dbReference>
<dbReference type="OrthoDB" id="9774737at2"/>
<keyword evidence="2 6" id="KW-0418">Kinase</keyword>
<comment type="function">
    <text evidence="6">Involved in the regulation of the intracellular balance of NAD and NADP, and is a key enzyme in the biosynthesis of NADP. Catalyzes specifically the phosphorylation on 2'-hydroxyl of the adenosine moiety of NAD to yield NADP.</text>
</comment>
<feature type="binding site" evidence="6">
    <location>
        <position position="237"/>
    </location>
    <ligand>
        <name>NAD(+)</name>
        <dbReference type="ChEBI" id="CHEBI:57540"/>
    </ligand>
</feature>
<evidence type="ECO:0000256" key="6">
    <source>
        <dbReference type="HAMAP-Rule" id="MF_00361"/>
    </source>
</evidence>
<dbReference type="HAMAP" id="MF_00361">
    <property type="entry name" value="NAD_kinase"/>
    <property type="match status" value="1"/>
</dbReference>
<keyword evidence="8" id="KW-1185">Reference proteome</keyword>
<dbReference type="Gene3D" id="2.60.200.30">
    <property type="entry name" value="Probable inorganic polyphosphate/atp-NAD kinase, domain 2"/>
    <property type="match status" value="1"/>
</dbReference>
<dbReference type="GO" id="GO:0046872">
    <property type="term" value="F:metal ion binding"/>
    <property type="evidence" value="ECO:0007669"/>
    <property type="project" value="UniProtKB-UniRule"/>
</dbReference>
<keyword evidence="6" id="KW-0067">ATP-binding</keyword>
<proteinExistence type="inferred from homology"/>
<dbReference type="EMBL" id="FNIN01000001">
    <property type="protein sequence ID" value="SDN31093.1"/>
    <property type="molecule type" value="Genomic_DNA"/>
</dbReference>
<dbReference type="SUPFAM" id="SSF111331">
    <property type="entry name" value="NAD kinase/diacylglycerol kinase-like"/>
    <property type="match status" value="1"/>
</dbReference>
<dbReference type="GO" id="GO:0006741">
    <property type="term" value="P:NADP+ biosynthetic process"/>
    <property type="evidence" value="ECO:0007669"/>
    <property type="project" value="UniProtKB-UniRule"/>
</dbReference>
<dbReference type="Proteomes" id="UP000199602">
    <property type="component" value="Unassembled WGS sequence"/>
</dbReference>
<evidence type="ECO:0000313" key="8">
    <source>
        <dbReference type="Proteomes" id="UP000199602"/>
    </source>
</evidence>
<keyword evidence="3 6" id="KW-0521">NADP</keyword>